<dbReference type="KEGG" id="mmi:MMAR_0784"/>
<dbReference type="InterPro" id="IPR015422">
    <property type="entry name" value="PyrdxlP-dep_Trfase_small"/>
</dbReference>
<keyword evidence="9" id="KW-1185">Reference proteome</keyword>
<gene>
    <name evidence="8" type="primary">bioF2_4</name>
    <name evidence="8" type="ordered locus">MMAR_0784</name>
</gene>
<dbReference type="Pfam" id="PF00155">
    <property type="entry name" value="Aminotran_1_2"/>
    <property type="match status" value="1"/>
</dbReference>
<dbReference type="EC" id="2.3.1.47" evidence="2"/>
<accession>B2HQS4</accession>
<dbReference type="Proteomes" id="UP000001190">
    <property type="component" value="Chromosome"/>
</dbReference>
<evidence type="ECO:0000259" key="7">
    <source>
        <dbReference type="Pfam" id="PF00155"/>
    </source>
</evidence>
<dbReference type="AlphaFoldDB" id="B2HQS4"/>
<comment type="cofactor">
    <cofactor evidence="1">
        <name>pyridoxal 5'-phosphate</name>
        <dbReference type="ChEBI" id="CHEBI:597326"/>
    </cofactor>
</comment>
<dbReference type="PANTHER" id="PTHR13693:SF3">
    <property type="entry name" value="LD36009P"/>
    <property type="match status" value="1"/>
</dbReference>
<evidence type="ECO:0000256" key="5">
    <source>
        <dbReference type="ARBA" id="ARBA00033381"/>
    </source>
</evidence>
<dbReference type="GO" id="GO:0030170">
    <property type="term" value="F:pyridoxal phosphate binding"/>
    <property type="evidence" value="ECO:0007669"/>
    <property type="project" value="InterPro"/>
</dbReference>
<dbReference type="SUPFAM" id="SSF53383">
    <property type="entry name" value="PLP-dependent transferases"/>
    <property type="match status" value="1"/>
</dbReference>
<evidence type="ECO:0000256" key="1">
    <source>
        <dbReference type="ARBA" id="ARBA00001933"/>
    </source>
</evidence>
<dbReference type="eggNOG" id="COG0156">
    <property type="taxonomic scope" value="Bacteria"/>
</dbReference>
<dbReference type="InterPro" id="IPR050087">
    <property type="entry name" value="AON_synthase_class-II"/>
</dbReference>
<dbReference type="InterPro" id="IPR004839">
    <property type="entry name" value="Aminotransferase_I/II_large"/>
</dbReference>
<protein>
    <recommendedName>
        <fullName evidence="2">8-amino-7-oxononanoate synthase</fullName>
        <ecNumber evidence="2">2.3.1.47</ecNumber>
    </recommendedName>
    <alternativeName>
        <fullName evidence="4">7-keto-8-amino-pelargonic acid synthase</fullName>
    </alternativeName>
    <alternativeName>
        <fullName evidence="5">8-amino-7-ketopelargonate synthase</fullName>
    </alternativeName>
</protein>
<dbReference type="STRING" id="216594.MMAR_0784"/>
<evidence type="ECO:0000256" key="4">
    <source>
        <dbReference type="ARBA" id="ARBA00032610"/>
    </source>
</evidence>
<comment type="catalytic activity">
    <reaction evidence="6">
        <text>6-carboxyhexanoyl-[ACP] + L-alanine + H(+) = (8S)-8-amino-7-oxononanoate + holo-[ACP] + CO2</text>
        <dbReference type="Rhea" id="RHEA:42288"/>
        <dbReference type="Rhea" id="RHEA-COMP:9685"/>
        <dbReference type="Rhea" id="RHEA-COMP:9955"/>
        <dbReference type="ChEBI" id="CHEBI:15378"/>
        <dbReference type="ChEBI" id="CHEBI:16526"/>
        <dbReference type="ChEBI" id="CHEBI:57972"/>
        <dbReference type="ChEBI" id="CHEBI:64479"/>
        <dbReference type="ChEBI" id="CHEBI:78846"/>
        <dbReference type="ChEBI" id="CHEBI:149468"/>
        <dbReference type="EC" id="2.3.1.47"/>
    </reaction>
</comment>
<sequence length="462" mass="50697">MRKRISMWTIPLKLNHAITRTENFSLANIHASGRLLVSRIRQPPPMNCASIQKYSAASTPGRATQGIRMPVSTWKSRSYYELMELLERIEDITDEYPYFQSLSHGNIAKYEGSNGPVLNFACYDYLGLSADPRVKEGAAAAVQRYGCSAGASRLVAGEFDIHSALENALAELLGQEKALAFVSGYNTNVSTLGFLLSEEDVIICDHWVHNSIAVGVKLARARSLHFPHNDVGALASLLEQHKDHPGRVAVCIEGLYSMDGDLPPLAEIAELKEKYGFLLFVDEAHAIGTVGKTGRGITEHFGLPPQVVDIQMGTLSKTFGSCGGYIAGSADLIMYLKYNCPGFVFSTGLPGPLAAAALRAVELLRDRPELVSELQMKSESFRRALGQDTPNQTTPIVPVIADFNRVYAFYDELMRNGIRVFPITYPAVSKDATRLRFFINVNHSVSDLVATAGLVRETINRP</sequence>
<feature type="domain" description="Aminotransferase class I/classII large" evidence="7">
    <location>
        <begin position="117"/>
        <end position="443"/>
    </location>
</feature>
<proteinExistence type="predicted"/>
<evidence type="ECO:0000256" key="6">
    <source>
        <dbReference type="ARBA" id="ARBA00047715"/>
    </source>
</evidence>
<dbReference type="InterPro" id="IPR015421">
    <property type="entry name" value="PyrdxlP-dep_Trfase_major"/>
</dbReference>
<name>B2HQS4_MYCMM</name>
<reference evidence="8 9" key="1">
    <citation type="journal article" date="2008" name="Genome Res.">
        <title>Insights from the complete genome sequence of Mycobacterium marinum on the evolution of Mycobacterium tuberculosis.</title>
        <authorList>
            <person name="Stinear T.P."/>
            <person name="Seemann T."/>
            <person name="Harrison P.F."/>
            <person name="Jenkin G.A."/>
            <person name="Davies J.K."/>
            <person name="Johnson P.D."/>
            <person name="Abdellah Z."/>
            <person name="Arrowsmith C."/>
            <person name="Chillingworth T."/>
            <person name="Churcher C."/>
            <person name="Clarke K."/>
            <person name="Cronin A."/>
            <person name="Davis P."/>
            <person name="Goodhead I."/>
            <person name="Holroyd N."/>
            <person name="Jagels K."/>
            <person name="Lord A."/>
            <person name="Moule S."/>
            <person name="Mungall K."/>
            <person name="Norbertczak H."/>
            <person name="Quail M.A."/>
            <person name="Rabbinowitsch E."/>
            <person name="Walker D."/>
            <person name="White B."/>
            <person name="Whitehead S."/>
            <person name="Small P.L."/>
            <person name="Brosch R."/>
            <person name="Ramakrishnan L."/>
            <person name="Fischbach M.A."/>
            <person name="Parkhill J."/>
            <person name="Cole S.T."/>
        </authorList>
    </citation>
    <scope>NUCLEOTIDE SEQUENCE [LARGE SCALE GENOMIC DNA]</scope>
    <source>
        <strain evidence="9">ATCC BAA-535 / M</strain>
    </source>
</reference>
<evidence type="ECO:0000313" key="9">
    <source>
        <dbReference type="Proteomes" id="UP000001190"/>
    </source>
</evidence>
<dbReference type="HOGENOM" id="CLU_015846_11_3_11"/>
<dbReference type="PANTHER" id="PTHR13693">
    <property type="entry name" value="CLASS II AMINOTRANSFERASE/8-AMINO-7-OXONONANOATE SYNTHASE"/>
    <property type="match status" value="1"/>
</dbReference>
<organism evidence="8 9">
    <name type="scientific">Mycobacterium marinum (strain ATCC BAA-535 / M)</name>
    <dbReference type="NCBI Taxonomy" id="216594"/>
    <lineage>
        <taxon>Bacteria</taxon>
        <taxon>Bacillati</taxon>
        <taxon>Actinomycetota</taxon>
        <taxon>Actinomycetes</taxon>
        <taxon>Mycobacteriales</taxon>
        <taxon>Mycobacteriaceae</taxon>
        <taxon>Mycobacterium</taxon>
        <taxon>Mycobacterium ulcerans group</taxon>
    </lineage>
</organism>
<dbReference type="EMBL" id="CP000854">
    <property type="protein sequence ID" value="ACC39244.1"/>
    <property type="molecule type" value="Genomic_DNA"/>
</dbReference>
<keyword evidence="3" id="KW-0808">Transferase</keyword>
<evidence type="ECO:0000313" key="8">
    <source>
        <dbReference type="EMBL" id="ACC39244.1"/>
    </source>
</evidence>
<evidence type="ECO:0000256" key="3">
    <source>
        <dbReference type="ARBA" id="ARBA00022679"/>
    </source>
</evidence>
<dbReference type="GO" id="GO:0008710">
    <property type="term" value="F:8-amino-7-oxononanoate synthase activity"/>
    <property type="evidence" value="ECO:0007669"/>
    <property type="project" value="UniProtKB-EC"/>
</dbReference>
<evidence type="ECO:0000256" key="2">
    <source>
        <dbReference type="ARBA" id="ARBA00013187"/>
    </source>
</evidence>
<dbReference type="InterPro" id="IPR015424">
    <property type="entry name" value="PyrdxlP-dep_Trfase"/>
</dbReference>
<dbReference type="Gene3D" id="3.90.1150.10">
    <property type="entry name" value="Aspartate Aminotransferase, domain 1"/>
    <property type="match status" value="1"/>
</dbReference>
<dbReference type="Gene3D" id="3.40.640.10">
    <property type="entry name" value="Type I PLP-dependent aspartate aminotransferase-like (Major domain)"/>
    <property type="match status" value="1"/>
</dbReference>